<reference evidence="3" key="1">
    <citation type="submission" date="2021-06" db="EMBL/GenBank/DDBJ databases">
        <authorList>
            <person name="Hodson N. C."/>
            <person name="Mongue J. A."/>
            <person name="Jaron S. K."/>
        </authorList>
    </citation>
    <scope>NUCLEOTIDE SEQUENCE</scope>
</reference>
<protein>
    <submittedName>
        <fullName evidence="3">Uncharacterized protein</fullName>
    </submittedName>
</protein>
<feature type="transmembrane region" description="Helical" evidence="2">
    <location>
        <begin position="76"/>
        <end position="96"/>
    </location>
</feature>
<feature type="transmembrane region" description="Helical" evidence="2">
    <location>
        <begin position="47"/>
        <end position="64"/>
    </location>
</feature>
<evidence type="ECO:0000256" key="1">
    <source>
        <dbReference type="SAM" id="MobiDB-lite"/>
    </source>
</evidence>
<feature type="region of interest" description="Disordered" evidence="1">
    <location>
        <begin position="1"/>
        <end position="28"/>
    </location>
</feature>
<feature type="transmembrane region" description="Helical" evidence="2">
    <location>
        <begin position="327"/>
        <end position="351"/>
    </location>
</feature>
<organism evidence="3 4">
    <name type="scientific">Allacma fusca</name>
    <dbReference type="NCBI Taxonomy" id="39272"/>
    <lineage>
        <taxon>Eukaryota</taxon>
        <taxon>Metazoa</taxon>
        <taxon>Ecdysozoa</taxon>
        <taxon>Arthropoda</taxon>
        <taxon>Hexapoda</taxon>
        <taxon>Collembola</taxon>
        <taxon>Symphypleona</taxon>
        <taxon>Sminthuridae</taxon>
        <taxon>Allacma</taxon>
    </lineage>
</organism>
<feature type="transmembrane region" description="Helical" evidence="2">
    <location>
        <begin position="171"/>
        <end position="192"/>
    </location>
</feature>
<gene>
    <name evidence="3" type="ORF">AFUS01_LOCUS22105</name>
</gene>
<dbReference type="EMBL" id="CAJVCH010253300">
    <property type="protein sequence ID" value="CAG7733679.1"/>
    <property type="molecule type" value="Genomic_DNA"/>
</dbReference>
<evidence type="ECO:0000313" key="4">
    <source>
        <dbReference type="Proteomes" id="UP000708208"/>
    </source>
</evidence>
<keyword evidence="2" id="KW-1133">Transmembrane helix</keyword>
<dbReference type="Proteomes" id="UP000708208">
    <property type="component" value="Unassembled WGS sequence"/>
</dbReference>
<feature type="transmembrane region" description="Helical" evidence="2">
    <location>
        <begin position="231"/>
        <end position="251"/>
    </location>
</feature>
<dbReference type="AlphaFoldDB" id="A0A8J2K8H7"/>
<name>A0A8J2K8H7_9HEXA</name>
<sequence>MHPQLSMTKEIRKKVKPKRRRIGPKTKPPMDECQEASKFLMDHGHNLLLLNIVFGLLPVSLVHGRITYVMVSLNMLYSWIFTIAIALLSYVFFLAINQNFLDERPGAQAKDMAISLVRTIHIFGFLSLTIRGKSIARKVPVLWNDLAMAFQKSVINFHALEFKEIKKLKKFCTVCVLFYILVLVMNATQVFFREGSEAKEGLCMYFNMTIQNDFENYAFHVAYLLWDSTTLSHVLVCMLLLYFNFNLCVCLKSLNGQLLMLLNLLATKNEGRVEKPKAFCAGDEIPSIAFRVEDPIYLRSEDIEEKLSYLKECYCSVEKVSQGISKLFGFSLVIEALILVGNAVSSGYFLIVNSLNPNDKDTWDSVNRISAPVLDIFTHVNFFYWLAVSATRLQIEVSLNFFLSYIVII</sequence>
<keyword evidence="2" id="KW-0472">Membrane</keyword>
<evidence type="ECO:0000256" key="2">
    <source>
        <dbReference type="SAM" id="Phobius"/>
    </source>
</evidence>
<keyword evidence="2" id="KW-0812">Transmembrane</keyword>
<proteinExistence type="predicted"/>
<accession>A0A8J2K8H7</accession>
<comment type="caution">
    <text evidence="3">The sequence shown here is derived from an EMBL/GenBank/DDBJ whole genome shotgun (WGS) entry which is preliminary data.</text>
</comment>
<evidence type="ECO:0000313" key="3">
    <source>
        <dbReference type="EMBL" id="CAG7733679.1"/>
    </source>
</evidence>
<feature type="compositionally biased region" description="Basic residues" evidence="1">
    <location>
        <begin position="11"/>
        <end position="24"/>
    </location>
</feature>
<keyword evidence="4" id="KW-1185">Reference proteome</keyword>